<feature type="region of interest" description="Disordered" evidence="4">
    <location>
        <begin position="302"/>
        <end position="326"/>
    </location>
</feature>
<dbReference type="VEuPathDB" id="AmoebaDB:ACA1_394150"/>
<dbReference type="EMBL" id="KB007948">
    <property type="protein sequence ID" value="ELR18679.1"/>
    <property type="molecule type" value="Genomic_DNA"/>
</dbReference>
<feature type="domain" description="Nischarin C-terminal PH" evidence="6">
    <location>
        <begin position="519"/>
        <end position="638"/>
    </location>
</feature>
<protein>
    <submittedName>
        <fullName evidence="7">Uncharacterized protein</fullName>
    </submittedName>
</protein>
<comment type="subcellular location">
    <subcellularLocation>
        <location evidence="1">Cytoplasm</location>
    </subcellularLocation>
</comment>
<evidence type="ECO:0000259" key="5">
    <source>
        <dbReference type="Pfam" id="PF23142"/>
    </source>
</evidence>
<name>L8GZL6_ACACF</name>
<sequence>MAPRRGKGSPDSAKPQQTPEKEPQPKPEESPSKDKGIDTEFVAKIEGGTMWLLALNEMQRKEYEAEQRAKEREQREVQIQQGTFTLCYASLKILEEIKSGKILQLSSSPEIASSPKAVASSPDDDETAATEPAHELSQSKERENAAEKSSTPANSRINLDANEDITTDEFTVEVGGQLRILLVSKRYVVEADVTTGRDVVSHQAKYITSVKSVSMGGRPAVHVEYSPPRAGTETRTEVKDTATYILDDEEEREQLLTLLQAFLAQNSQARVQCMRCLKIYDRLAGMQACRSCGSTYVVHYEEEKKKSKTPPASTSPQPSTSAPADALKVTIMSGDTETSRRGEVVMKASTREDFSSDTMDVNLQLHLRLTFFRGGAAEQLVYFFTSVYLPYGAKTSEEAIGHLLITTQNMYILQRKRRPTETDPGFALVAEYRLSQIRRVVIGLFYQHFRVEIDEKQAFVFLSKEHARTHAFIDLLLQTILDSDGVGGEPIEAVHYNSETLGNMQTQLFYRFPSKALQVYVLLYQKMPAARPKSMLLGSTLSAARDMGGLVTRAMIITSTHIILATEDYSRWPALHYPSVKPPSSPQFEISSAHEISELVSLELDAQDTTEFKVVFEKESTGAKTTIQLKTEHAEERSKLTNSLAKLWEAMFKLPLSLKYYNIPN</sequence>
<keyword evidence="2" id="KW-0963">Cytoplasm</keyword>
<evidence type="ECO:0000256" key="4">
    <source>
        <dbReference type="SAM" id="MobiDB-lite"/>
    </source>
</evidence>
<feature type="compositionally biased region" description="Low complexity" evidence="4">
    <location>
        <begin position="309"/>
        <end position="324"/>
    </location>
</feature>
<feature type="compositionally biased region" description="Basic and acidic residues" evidence="4">
    <location>
        <begin position="19"/>
        <end position="40"/>
    </location>
</feature>
<dbReference type="KEGG" id="acan:ACA1_394150"/>
<evidence type="ECO:0000256" key="2">
    <source>
        <dbReference type="ARBA" id="ARBA00022490"/>
    </source>
</evidence>
<feature type="region of interest" description="Disordered" evidence="4">
    <location>
        <begin position="108"/>
        <end position="160"/>
    </location>
</feature>
<dbReference type="InterPro" id="IPR057288">
    <property type="entry name" value="PH_PLEKHM2"/>
</dbReference>
<dbReference type="GO" id="GO:0005737">
    <property type="term" value="C:cytoplasm"/>
    <property type="evidence" value="ECO:0007669"/>
    <property type="project" value="UniProtKB-SubCell"/>
</dbReference>
<dbReference type="OrthoDB" id="19198at2759"/>
<dbReference type="GeneID" id="14919463"/>
<evidence type="ECO:0000313" key="7">
    <source>
        <dbReference type="EMBL" id="ELR18679.1"/>
    </source>
</evidence>
<feature type="compositionally biased region" description="Basic and acidic residues" evidence="4">
    <location>
        <begin position="132"/>
        <end position="146"/>
    </location>
</feature>
<dbReference type="Pfam" id="PF25625">
    <property type="entry name" value="PH_NISCH_C"/>
    <property type="match status" value="1"/>
</dbReference>
<dbReference type="Proteomes" id="UP000011083">
    <property type="component" value="Unassembled WGS sequence"/>
</dbReference>
<dbReference type="Pfam" id="PF23142">
    <property type="entry name" value="PH_PLEKHM2"/>
    <property type="match status" value="1"/>
</dbReference>
<organism evidence="7 8">
    <name type="scientific">Acanthamoeba castellanii (strain ATCC 30010 / Neff)</name>
    <dbReference type="NCBI Taxonomy" id="1257118"/>
    <lineage>
        <taxon>Eukaryota</taxon>
        <taxon>Amoebozoa</taxon>
        <taxon>Discosea</taxon>
        <taxon>Longamoebia</taxon>
        <taxon>Centramoebida</taxon>
        <taxon>Acanthamoebidae</taxon>
        <taxon>Acanthamoeba</taxon>
    </lineage>
</organism>
<evidence type="ECO:0000256" key="3">
    <source>
        <dbReference type="SAM" id="Coils"/>
    </source>
</evidence>
<evidence type="ECO:0000313" key="8">
    <source>
        <dbReference type="Proteomes" id="UP000011083"/>
    </source>
</evidence>
<reference evidence="7 8" key="1">
    <citation type="journal article" date="2013" name="Genome Biol.">
        <title>Genome of Acanthamoeba castellanii highlights extensive lateral gene transfer and early evolution of tyrosine kinase signaling.</title>
        <authorList>
            <person name="Clarke M."/>
            <person name="Lohan A.J."/>
            <person name="Liu B."/>
            <person name="Lagkouvardos I."/>
            <person name="Roy S."/>
            <person name="Zafar N."/>
            <person name="Bertelli C."/>
            <person name="Schilde C."/>
            <person name="Kianianmomeni A."/>
            <person name="Burglin T.R."/>
            <person name="Frech C."/>
            <person name="Turcotte B."/>
            <person name="Kopec K.O."/>
            <person name="Synnott J.M."/>
            <person name="Choo C."/>
            <person name="Paponov I."/>
            <person name="Finkler A."/>
            <person name="Soon Heng Tan C."/>
            <person name="Hutchins A.P."/>
            <person name="Weinmeier T."/>
            <person name="Rattei T."/>
            <person name="Chu J.S."/>
            <person name="Gimenez G."/>
            <person name="Irimia M."/>
            <person name="Rigden D.J."/>
            <person name="Fitzpatrick D.A."/>
            <person name="Lorenzo-Morales J."/>
            <person name="Bateman A."/>
            <person name="Chiu C.H."/>
            <person name="Tang P."/>
            <person name="Hegemann P."/>
            <person name="Fromm H."/>
            <person name="Raoult D."/>
            <person name="Greub G."/>
            <person name="Miranda-Saavedra D."/>
            <person name="Chen N."/>
            <person name="Nash P."/>
            <person name="Ginger M.L."/>
            <person name="Horn M."/>
            <person name="Schaap P."/>
            <person name="Caler L."/>
            <person name="Loftus B."/>
        </authorList>
    </citation>
    <scope>NUCLEOTIDE SEQUENCE [LARGE SCALE GENOMIC DNA]</scope>
    <source>
        <strain evidence="7 8">Neff</strain>
    </source>
</reference>
<dbReference type="AlphaFoldDB" id="L8GZL6"/>
<dbReference type="InterPro" id="IPR057714">
    <property type="entry name" value="PH_NISCH_C"/>
</dbReference>
<feature type="compositionally biased region" description="Polar residues" evidence="4">
    <location>
        <begin position="147"/>
        <end position="157"/>
    </location>
</feature>
<evidence type="ECO:0000259" key="6">
    <source>
        <dbReference type="Pfam" id="PF25625"/>
    </source>
</evidence>
<keyword evidence="8" id="KW-1185">Reference proteome</keyword>
<feature type="region of interest" description="Disordered" evidence="4">
    <location>
        <begin position="1"/>
        <end position="40"/>
    </location>
</feature>
<feature type="coiled-coil region" evidence="3">
    <location>
        <begin position="53"/>
        <end position="80"/>
    </location>
</feature>
<feature type="domain" description="PLEKHM2 PH" evidence="5">
    <location>
        <begin position="359"/>
        <end position="480"/>
    </location>
</feature>
<accession>L8GZL6</accession>
<keyword evidence="3" id="KW-0175">Coiled coil</keyword>
<evidence type="ECO:0000256" key="1">
    <source>
        <dbReference type="ARBA" id="ARBA00004496"/>
    </source>
</evidence>
<proteinExistence type="predicted"/>
<dbReference type="RefSeq" id="XP_004340722.1">
    <property type="nucleotide sequence ID" value="XM_004340674.1"/>
</dbReference>
<gene>
    <name evidence="7" type="ORF">ACA1_394150</name>
</gene>